<feature type="transmembrane region" description="Helical" evidence="1">
    <location>
        <begin position="172"/>
        <end position="189"/>
    </location>
</feature>
<dbReference type="PIRSF" id="PIRSF016919">
    <property type="entry name" value="HupE_UreJ"/>
    <property type="match status" value="1"/>
</dbReference>
<feature type="chain" id="PRO_5025675997" evidence="2">
    <location>
        <begin position="20"/>
        <end position="192"/>
    </location>
</feature>
<keyword evidence="1" id="KW-0472">Membrane</keyword>
<evidence type="ECO:0000256" key="2">
    <source>
        <dbReference type="SAM" id="SignalP"/>
    </source>
</evidence>
<keyword evidence="1" id="KW-1133">Transmembrane helix</keyword>
<dbReference type="Pfam" id="PF04955">
    <property type="entry name" value="HupE_UreJ"/>
    <property type="match status" value="1"/>
</dbReference>
<dbReference type="RefSeq" id="WP_163317433.1">
    <property type="nucleotide sequence ID" value="NZ_JAAGAA010000014.1"/>
</dbReference>
<protein>
    <submittedName>
        <fullName evidence="3">HupE/UreJ family protein</fullName>
    </submittedName>
</protein>
<feature type="transmembrane region" description="Helical" evidence="1">
    <location>
        <begin position="62"/>
        <end position="81"/>
    </location>
</feature>
<feature type="transmembrane region" description="Helical" evidence="1">
    <location>
        <begin position="35"/>
        <end position="55"/>
    </location>
</feature>
<reference evidence="3 4" key="1">
    <citation type="submission" date="2020-02" db="EMBL/GenBank/DDBJ databases">
        <authorList>
            <person name="Yang Z."/>
        </authorList>
    </citation>
    <scope>NUCLEOTIDE SEQUENCE [LARGE SCALE GENOMIC DNA]</scope>
    <source>
        <strain evidence="3 4">HX-7-9</strain>
    </source>
</reference>
<gene>
    <name evidence="3" type="ORF">GZH52_14435</name>
</gene>
<dbReference type="EMBL" id="JAAGAA010000014">
    <property type="protein sequence ID" value="NDV13969.1"/>
    <property type="molecule type" value="Genomic_DNA"/>
</dbReference>
<sequence length="192" mass="19276">MKASRITLLFAAVATPAFAHTGVGHEFTLFAGLGHPLFGLDHLLAMVGVGVWAALQGGHARALVPAAFVLSMALGSVLGFAGVHLPAVESGIALSVMVFGLLIATLARLPLSAGVALTALFALVHGHAHGAEAPAAGAFWLYGVGFVTATALLHGAGYLASSRLQLNGAERLLRVAGSAMAGVGALLLTQTL</sequence>
<dbReference type="AlphaFoldDB" id="A0A6B2KVD9"/>
<keyword evidence="2" id="KW-0732">Signal</keyword>
<feature type="signal peptide" evidence="2">
    <location>
        <begin position="1"/>
        <end position="19"/>
    </location>
</feature>
<organism evidence="3 4">
    <name type="scientific">Crenobacter caeni</name>
    <dbReference type="NCBI Taxonomy" id="2705474"/>
    <lineage>
        <taxon>Bacteria</taxon>
        <taxon>Pseudomonadati</taxon>
        <taxon>Pseudomonadota</taxon>
        <taxon>Betaproteobacteria</taxon>
        <taxon>Neisseriales</taxon>
        <taxon>Neisseriaceae</taxon>
        <taxon>Crenobacter</taxon>
    </lineage>
</organism>
<feature type="transmembrane region" description="Helical" evidence="1">
    <location>
        <begin position="111"/>
        <end position="128"/>
    </location>
</feature>
<proteinExistence type="predicted"/>
<keyword evidence="4" id="KW-1185">Reference proteome</keyword>
<feature type="transmembrane region" description="Helical" evidence="1">
    <location>
        <begin position="140"/>
        <end position="160"/>
    </location>
</feature>
<name>A0A6B2KVD9_9NEIS</name>
<evidence type="ECO:0000313" key="4">
    <source>
        <dbReference type="Proteomes" id="UP000482578"/>
    </source>
</evidence>
<keyword evidence="1" id="KW-0812">Transmembrane</keyword>
<accession>A0A6B2KVD9</accession>
<dbReference type="Proteomes" id="UP000482578">
    <property type="component" value="Unassembled WGS sequence"/>
</dbReference>
<evidence type="ECO:0000313" key="3">
    <source>
        <dbReference type="EMBL" id="NDV13969.1"/>
    </source>
</evidence>
<comment type="caution">
    <text evidence="3">The sequence shown here is derived from an EMBL/GenBank/DDBJ whole genome shotgun (WGS) entry which is preliminary data.</text>
</comment>
<evidence type="ECO:0000256" key="1">
    <source>
        <dbReference type="SAM" id="Phobius"/>
    </source>
</evidence>
<dbReference type="InterPro" id="IPR007038">
    <property type="entry name" value="HupE_UreJ"/>
</dbReference>
<feature type="transmembrane region" description="Helical" evidence="1">
    <location>
        <begin position="87"/>
        <end position="104"/>
    </location>
</feature>